<evidence type="ECO:0000313" key="1">
    <source>
        <dbReference type="EMBL" id="KAK3274408.1"/>
    </source>
</evidence>
<name>A0AAE0GAE7_9CHLO</name>
<evidence type="ECO:0000313" key="2">
    <source>
        <dbReference type="Proteomes" id="UP001190700"/>
    </source>
</evidence>
<dbReference type="EMBL" id="LGRX02007752">
    <property type="protein sequence ID" value="KAK3274408.1"/>
    <property type="molecule type" value="Genomic_DNA"/>
</dbReference>
<organism evidence="1 2">
    <name type="scientific">Cymbomonas tetramitiformis</name>
    <dbReference type="NCBI Taxonomy" id="36881"/>
    <lineage>
        <taxon>Eukaryota</taxon>
        <taxon>Viridiplantae</taxon>
        <taxon>Chlorophyta</taxon>
        <taxon>Pyramimonadophyceae</taxon>
        <taxon>Pyramimonadales</taxon>
        <taxon>Pyramimonadaceae</taxon>
        <taxon>Cymbomonas</taxon>
    </lineage>
</organism>
<comment type="caution">
    <text evidence="1">The sequence shown here is derived from an EMBL/GenBank/DDBJ whole genome shotgun (WGS) entry which is preliminary data.</text>
</comment>
<dbReference type="Pfam" id="PF13911">
    <property type="entry name" value="AhpC-TSA_2"/>
    <property type="match status" value="1"/>
</dbReference>
<gene>
    <name evidence="1" type="ORF">CYMTET_17419</name>
</gene>
<accession>A0AAE0GAE7</accession>
<dbReference type="InterPro" id="IPR032801">
    <property type="entry name" value="PXL2A/B/C"/>
</dbReference>
<dbReference type="AlphaFoldDB" id="A0AAE0GAE7"/>
<keyword evidence="2" id="KW-1185">Reference proteome</keyword>
<protein>
    <submittedName>
        <fullName evidence="1">Uncharacterized protein</fullName>
    </submittedName>
</protein>
<dbReference type="Proteomes" id="UP001190700">
    <property type="component" value="Unassembled WGS sequence"/>
</dbReference>
<sequence length="300" mass="32045">MIMTPRVRSVCCSAALDVFKCLQSAPVVNPSDGNAAPALEGLGPCALVVVLPQLGDFDSAEYAELLAAVGADLEDASIDLRVIGIGNSGAAARFAQFTGLPLEVLRVDPDAALHRALELYAGPGIALPDFVPEKLRPAVGAWVNYMAMCAGIGAPGTLAEILRGYLGDKTAPERLTDDACVRMGPVLITGTRAWKVGPLGADLWWKEESGYQRPVELATVRLRNMVEVLGNFGEYVDDQAHLAQRGGTFLLEDGEVAYEYRDRGVLTYSKTMRRPLSFLEPYIGARARNPLGLGDNGGVK</sequence>
<proteinExistence type="predicted"/>
<reference evidence="1 2" key="1">
    <citation type="journal article" date="2015" name="Genome Biol. Evol.">
        <title>Comparative Genomics of a Bacterivorous Green Alga Reveals Evolutionary Causalities and Consequences of Phago-Mixotrophic Mode of Nutrition.</title>
        <authorList>
            <person name="Burns J.A."/>
            <person name="Paasch A."/>
            <person name="Narechania A."/>
            <person name="Kim E."/>
        </authorList>
    </citation>
    <scope>NUCLEOTIDE SEQUENCE [LARGE SCALE GENOMIC DNA]</scope>
    <source>
        <strain evidence="1 2">PLY_AMNH</strain>
    </source>
</reference>